<keyword evidence="9" id="KW-1185">Reference proteome</keyword>
<feature type="compositionally biased region" description="Basic and acidic residues" evidence="6">
    <location>
        <begin position="404"/>
        <end position="422"/>
    </location>
</feature>
<gene>
    <name evidence="8" type="ORF">M9Y10_012658</name>
</gene>
<evidence type="ECO:0000256" key="2">
    <source>
        <dbReference type="ARBA" id="ARBA00022540"/>
    </source>
</evidence>
<organism evidence="8 9">
    <name type="scientific">Tritrichomonas musculus</name>
    <dbReference type="NCBI Taxonomy" id="1915356"/>
    <lineage>
        <taxon>Eukaryota</taxon>
        <taxon>Metamonada</taxon>
        <taxon>Parabasalia</taxon>
        <taxon>Tritrichomonadida</taxon>
        <taxon>Tritrichomonadidae</taxon>
        <taxon>Tritrichomonas</taxon>
    </lineage>
</organism>
<evidence type="ECO:0000256" key="5">
    <source>
        <dbReference type="ARBA" id="ARBA00023134"/>
    </source>
</evidence>
<evidence type="ECO:0000256" key="6">
    <source>
        <dbReference type="SAM" id="MobiDB-lite"/>
    </source>
</evidence>
<dbReference type="SUPFAM" id="SSF100966">
    <property type="entry name" value="Translation initiation factor 2 beta, aIF2beta, N-terminal domain"/>
    <property type="match status" value="1"/>
</dbReference>
<sequence length="430" mass="49357">MYIEILKDIWSNIIRMSKRENLIPIKRDADQHYRYKMPQLQCKQLSAGNGIKTSIFNARSIANAIGRTTASLTQWYSYSLAVQAKQVQNGTQIYLNGDHQSKALIDKLYEFIDTFVLCPVCSNPETTYVHRGNSLYLHCTSCGNTSQVNPNKGAYFTKMRDWINIHFSTEGSNASIATQSTQIVPKSTKVEDHQQTSDMRGEIPEEGVYINTEELDKISSKLEGKVNEPSKKDQDDFFDSIQKMAAEDSSKVSDEEIFNEVQKYQKKWNAKDAWMILVVFHALFEDNPTDMLNVIKKRRKFLILFLMNENDQKGFLSVLVQFITKTHPELLSSAPIIFYTLYDNEIIDDAGLKLWLKKPSKSMEGGVKASDYLRNVILKDFIKWVDESPYEQTPPEEEEEEENDKAPSDANEKTEKTEKESIDDIDIDSI</sequence>
<dbReference type="PROSITE" id="PS51363">
    <property type="entry name" value="W2"/>
    <property type="match status" value="1"/>
</dbReference>
<keyword evidence="3" id="KW-0547">Nucleotide-binding</keyword>
<comment type="similarity">
    <text evidence="1">Belongs to the eIF-2-beta/eIF-5 family.</text>
</comment>
<dbReference type="EMBL" id="JAPFFF010000018">
    <property type="protein sequence ID" value="KAK8860966.1"/>
    <property type="molecule type" value="Genomic_DNA"/>
</dbReference>
<dbReference type="InterPro" id="IPR003307">
    <property type="entry name" value="W2_domain"/>
</dbReference>
<evidence type="ECO:0000259" key="7">
    <source>
        <dbReference type="PROSITE" id="PS51363"/>
    </source>
</evidence>
<dbReference type="Gene3D" id="1.25.40.180">
    <property type="match status" value="1"/>
</dbReference>
<evidence type="ECO:0000256" key="3">
    <source>
        <dbReference type="ARBA" id="ARBA00022741"/>
    </source>
</evidence>
<accession>A0ABR2IDN7</accession>
<comment type="caution">
    <text evidence="8">The sequence shown here is derived from an EMBL/GenBank/DDBJ whole genome shotgun (WGS) entry which is preliminary data.</text>
</comment>
<protein>
    <submittedName>
        <fullName evidence="8">Eukaryotic translation initiation factor 5A-1</fullName>
    </submittedName>
</protein>
<dbReference type="Gene3D" id="3.30.30.170">
    <property type="match status" value="1"/>
</dbReference>
<keyword evidence="5" id="KW-0342">GTP-binding</keyword>
<dbReference type="GO" id="GO:0003743">
    <property type="term" value="F:translation initiation factor activity"/>
    <property type="evidence" value="ECO:0007669"/>
    <property type="project" value="UniProtKB-KW"/>
</dbReference>
<keyword evidence="2 8" id="KW-0396">Initiation factor</keyword>
<evidence type="ECO:0000313" key="8">
    <source>
        <dbReference type="EMBL" id="KAK8860966.1"/>
    </source>
</evidence>
<dbReference type="PANTHER" id="PTHR23001">
    <property type="entry name" value="EUKARYOTIC TRANSLATION INITIATION FACTOR"/>
    <property type="match status" value="1"/>
</dbReference>
<proteinExistence type="inferred from homology"/>
<dbReference type="InterPro" id="IPR016024">
    <property type="entry name" value="ARM-type_fold"/>
</dbReference>
<feature type="region of interest" description="Disordered" evidence="6">
    <location>
        <begin position="388"/>
        <end position="430"/>
    </location>
</feature>
<dbReference type="SMART" id="SM00653">
    <property type="entry name" value="eIF2B_5"/>
    <property type="match status" value="1"/>
</dbReference>
<dbReference type="Proteomes" id="UP001470230">
    <property type="component" value="Unassembled WGS sequence"/>
</dbReference>
<dbReference type="InterPro" id="IPR002735">
    <property type="entry name" value="Transl_init_fac_IF2/IF5_dom"/>
</dbReference>
<dbReference type="InterPro" id="IPR045196">
    <property type="entry name" value="IF2/IF5"/>
</dbReference>
<dbReference type="PANTHER" id="PTHR23001:SF7">
    <property type="entry name" value="EUKARYOTIC TRANSLATION INITIATION FACTOR 5"/>
    <property type="match status" value="1"/>
</dbReference>
<reference evidence="8 9" key="1">
    <citation type="submission" date="2024-04" db="EMBL/GenBank/DDBJ databases">
        <title>Tritrichomonas musculus Genome.</title>
        <authorList>
            <person name="Alves-Ferreira E."/>
            <person name="Grigg M."/>
            <person name="Lorenzi H."/>
            <person name="Galac M."/>
        </authorList>
    </citation>
    <scope>NUCLEOTIDE SEQUENCE [LARGE SCALE GENOMIC DNA]</scope>
    <source>
        <strain evidence="8 9">EAF2021</strain>
    </source>
</reference>
<name>A0ABR2IDN7_9EUKA</name>
<evidence type="ECO:0000256" key="4">
    <source>
        <dbReference type="ARBA" id="ARBA00022917"/>
    </source>
</evidence>
<dbReference type="Gene3D" id="2.20.25.350">
    <property type="match status" value="1"/>
</dbReference>
<keyword evidence="4" id="KW-0648">Protein biosynthesis</keyword>
<dbReference type="Pfam" id="PF01873">
    <property type="entry name" value="eIF-5_eIF-2B"/>
    <property type="match status" value="1"/>
</dbReference>
<dbReference type="InterPro" id="IPR016189">
    <property type="entry name" value="Transl_init_fac_IF2/IF5_N"/>
</dbReference>
<evidence type="ECO:0000256" key="1">
    <source>
        <dbReference type="ARBA" id="ARBA00010397"/>
    </source>
</evidence>
<dbReference type="SUPFAM" id="SSF75689">
    <property type="entry name" value="Zinc-binding domain of translation initiation factor 2 beta"/>
    <property type="match status" value="1"/>
</dbReference>
<dbReference type="InterPro" id="IPR016190">
    <property type="entry name" value="Transl_init_fac_IF2/IF5_Zn-bd"/>
</dbReference>
<feature type="compositionally biased region" description="Acidic residues" evidence="6">
    <location>
        <begin position="394"/>
        <end position="403"/>
    </location>
</feature>
<feature type="domain" description="W2" evidence="7">
    <location>
        <begin position="227"/>
        <end position="404"/>
    </location>
</feature>
<evidence type="ECO:0000313" key="9">
    <source>
        <dbReference type="Proteomes" id="UP001470230"/>
    </source>
</evidence>
<dbReference type="SUPFAM" id="SSF48371">
    <property type="entry name" value="ARM repeat"/>
    <property type="match status" value="1"/>
</dbReference>